<dbReference type="EMBL" id="LR798239">
    <property type="protein sequence ID" value="CAB5212407.1"/>
    <property type="molecule type" value="Genomic_DNA"/>
</dbReference>
<name>A0A6J5KZW4_9CAUD</name>
<keyword evidence="2" id="KW-0378">Hydrolase</keyword>
<feature type="compositionally biased region" description="Basic and acidic residues" evidence="1">
    <location>
        <begin position="14"/>
        <end position="23"/>
    </location>
</feature>
<keyword evidence="2" id="KW-0255">Endonuclease</keyword>
<dbReference type="EMBL" id="LR796212">
    <property type="protein sequence ID" value="CAB4127641.1"/>
    <property type="molecule type" value="Genomic_DNA"/>
</dbReference>
<gene>
    <name evidence="3" type="ORF">UFOVP186_12</name>
    <name evidence="2" type="ORF">UFOVP94_31</name>
</gene>
<dbReference type="InterPro" id="IPR038563">
    <property type="entry name" value="Endonuclease_7_sf"/>
</dbReference>
<dbReference type="Gene3D" id="3.40.1800.10">
    <property type="entry name" value="His-Me finger endonucleases"/>
    <property type="match status" value="1"/>
</dbReference>
<evidence type="ECO:0000313" key="2">
    <source>
        <dbReference type="EMBL" id="CAB4127641.1"/>
    </source>
</evidence>
<protein>
    <submittedName>
        <fullName evidence="2">Recombination endonuclease VII</fullName>
    </submittedName>
</protein>
<feature type="compositionally biased region" description="Polar residues" evidence="1">
    <location>
        <begin position="1"/>
        <end position="12"/>
    </location>
</feature>
<keyword evidence="2" id="KW-0540">Nuclease</keyword>
<dbReference type="SUPFAM" id="SSF54060">
    <property type="entry name" value="His-Me finger endonucleases"/>
    <property type="match status" value="1"/>
</dbReference>
<evidence type="ECO:0000313" key="3">
    <source>
        <dbReference type="EMBL" id="CAB5212407.1"/>
    </source>
</evidence>
<sequence>MPKSKFANNGTLSPERKLKARRDNARQHYNLSLEEADYLRSLPCEICGDKAKKMCIDHKIPKTYRGVLCQQCNTRLGWFEKYRDTIETYLERGPQNAISKK</sequence>
<reference evidence="2" key="1">
    <citation type="submission" date="2020-04" db="EMBL/GenBank/DDBJ databases">
        <authorList>
            <person name="Chiriac C."/>
            <person name="Salcher M."/>
            <person name="Ghai R."/>
            <person name="Kavagutti S V."/>
        </authorList>
    </citation>
    <scope>NUCLEOTIDE SEQUENCE</scope>
</reference>
<dbReference type="InterPro" id="IPR004211">
    <property type="entry name" value="Endonuclease_7"/>
</dbReference>
<dbReference type="InterPro" id="IPR044925">
    <property type="entry name" value="His-Me_finger_sf"/>
</dbReference>
<feature type="region of interest" description="Disordered" evidence="1">
    <location>
        <begin position="1"/>
        <end position="23"/>
    </location>
</feature>
<accession>A0A6J5KZW4</accession>
<evidence type="ECO:0000256" key="1">
    <source>
        <dbReference type="SAM" id="MobiDB-lite"/>
    </source>
</evidence>
<dbReference type="GO" id="GO:0004519">
    <property type="term" value="F:endonuclease activity"/>
    <property type="evidence" value="ECO:0007669"/>
    <property type="project" value="UniProtKB-KW"/>
</dbReference>
<organism evidence="2">
    <name type="scientific">uncultured Caudovirales phage</name>
    <dbReference type="NCBI Taxonomy" id="2100421"/>
    <lineage>
        <taxon>Viruses</taxon>
        <taxon>Duplodnaviria</taxon>
        <taxon>Heunggongvirae</taxon>
        <taxon>Uroviricota</taxon>
        <taxon>Caudoviricetes</taxon>
        <taxon>Peduoviridae</taxon>
        <taxon>Maltschvirus</taxon>
        <taxon>Maltschvirus maltsch</taxon>
    </lineage>
</organism>
<dbReference type="Pfam" id="PF02945">
    <property type="entry name" value="Endonuclease_7"/>
    <property type="match status" value="1"/>
</dbReference>
<proteinExistence type="predicted"/>